<evidence type="ECO:0000259" key="1">
    <source>
        <dbReference type="Pfam" id="PF13338"/>
    </source>
</evidence>
<evidence type="ECO:0000313" key="2">
    <source>
        <dbReference type="EMBL" id="NJC69518.1"/>
    </source>
</evidence>
<sequence>MSLPDLLVTQDGLVHRDQLARLGVTRAALRRRLRAGVWSEALPGVYSSSRGRLTPRQRWIAACLYAGHGAALTGRAALRLHGVACVPGDPYVRVLVPHGRQVRSVEFVCVHRTRRPDPYAETATVIRVCSLSRAVVDAGRWCRDLPAIRALVEEVVRGHLVDVAALRRELDQGPSAGSALLRLVLDEAASWPAN</sequence>
<organism evidence="2 3">
    <name type="scientific">Planosporangium thailandense</name>
    <dbReference type="NCBI Taxonomy" id="765197"/>
    <lineage>
        <taxon>Bacteria</taxon>
        <taxon>Bacillati</taxon>
        <taxon>Actinomycetota</taxon>
        <taxon>Actinomycetes</taxon>
        <taxon>Micromonosporales</taxon>
        <taxon>Micromonosporaceae</taxon>
        <taxon>Planosporangium</taxon>
    </lineage>
</organism>
<proteinExistence type="predicted"/>
<dbReference type="InterPro" id="IPR025159">
    <property type="entry name" value="AbiEi_N"/>
</dbReference>
<dbReference type="EMBL" id="JAATVY010000003">
    <property type="protein sequence ID" value="NJC69518.1"/>
    <property type="molecule type" value="Genomic_DNA"/>
</dbReference>
<accession>A0ABX0XWF1</accession>
<dbReference type="Proteomes" id="UP000722989">
    <property type="component" value="Unassembled WGS sequence"/>
</dbReference>
<keyword evidence="3" id="KW-1185">Reference proteome</keyword>
<dbReference type="Pfam" id="PF13338">
    <property type="entry name" value="AbiEi_4"/>
    <property type="match status" value="1"/>
</dbReference>
<name>A0ABX0XWF1_9ACTN</name>
<dbReference type="RefSeq" id="WP_167924371.1">
    <property type="nucleotide sequence ID" value="NZ_JAATVY010000003.1"/>
</dbReference>
<evidence type="ECO:0000313" key="3">
    <source>
        <dbReference type="Proteomes" id="UP000722989"/>
    </source>
</evidence>
<gene>
    <name evidence="2" type="ORF">HC031_07255</name>
</gene>
<comment type="caution">
    <text evidence="2">The sequence shown here is derived from an EMBL/GenBank/DDBJ whole genome shotgun (WGS) entry which is preliminary data.</text>
</comment>
<reference evidence="2 3" key="1">
    <citation type="submission" date="2020-03" db="EMBL/GenBank/DDBJ databases">
        <title>WGS of the type strain of Planosporangium spp.</title>
        <authorList>
            <person name="Thawai C."/>
        </authorList>
    </citation>
    <scope>NUCLEOTIDE SEQUENCE [LARGE SCALE GENOMIC DNA]</scope>
    <source>
        <strain evidence="2 3">TBRC 5610</strain>
    </source>
</reference>
<protein>
    <recommendedName>
        <fullName evidence="1">AbiEi antitoxin N-terminal domain-containing protein</fullName>
    </recommendedName>
</protein>
<feature type="domain" description="AbiEi antitoxin N-terminal" evidence="1">
    <location>
        <begin position="3"/>
        <end position="46"/>
    </location>
</feature>